<dbReference type="Pfam" id="PF05127">
    <property type="entry name" value="NAT10_TcmA_helicase"/>
    <property type="match status" value="1"/>
</dbReference>
<dbReference type="InterPro" id="IPR013562">
    <property type="entry name" value="TmcA/NAT10_N"/>
</dbReference>
<feature type="domain" description="TcmA/NAT10 helicase" evidence="13">
    <location>
        <begin position="283"/>
        <end position="496"/>
    </location>
</feature>
<dbReference type="InterPro" id="IPR032672">
    <property type="entry name" value="TmcA/NAT10/Kre33"/>
</dbReference>
<dbReference type="InterPro" id="IPR027417">
    <property type="entry name" value="P-loop_NTPase"/>
</dbReference>
<gene>
    <name evidence="11" type="primary">NAT10</name>
    <name evidence="17" type="ORF">C8A05DRAFT_36825</name>
</gene>
<reference evidence="17" key="2">
    <citation type="submission" date="2023-05" db="EMBL/GenBank/DDBJ databases">
        <authorList>
            <consortium name="Lawrence Berkeley National Laboratory"/>
            <person name="Steindorff A."/>
            <person name="Hensen N."/>
            <person name="Bonometti L."/>
            <person name="Westerberg I."/>
            <person name="Brannstrom I.O."/>
            <person name="Guillou S."/>
            <person name="Cros-Aarteil S."/>
            <person name="Calhoun S."/>
            <person name="Haridas S."/>
            <person name="Kuo A."/>
            <person name="Mondo S."/>
            <person name="Pangilinan J."/>
            <person name="Riley R."/>
            <person name="Labutti K."/>
            <person name="Andreopoulos B."/>
            <person name="Lipzen A."/>
            <person name="Chen C."/>
            <person name="Yanf M."/>
            <person name="Daum C."/>
            <person name="Ng V."/>
            <person name="Clum A."/>
            <person name="Ohm R."/>
            <person name="Martin F."/>
            <person name="Silar P."/>
            <person name="Natvig D."/>
            <person name="Lalanne C."/>
            <person name="Gautier V."/>
            <person name="Ament-Velasquez S.L."/>
            <person name="Kruys A."/>
            <person name="Hutchinson M.I."/>
            <person name="Powell A.J."/>
            <person name="Barry K."/>
            <person name="Miller A.N."/>
            <person name="Grigoriev I.V."/>
            <person name="Debuchy R."/>
            <person name="Gladieux P."/>
            <person name="Thoren M.H."/>
            <person name="Johannesson H."/>
        </authorList>
    </citation>
    <scope>NUCLEOTIDE SEQUENCE</scope>
    <source>
        <strain evidence="17">CBS 103.79</strain>
    </source>
</reference>
<dbReference type="GO" id="GO:0005524">
    <property type="term" value="F:ATP binding"/>
    <property type="evidence" value="ECO:0007669"/>
    <property type="project" value="UniProtKB-UniRule"/>
</dbReference>
<feature type="region of interest" description="Disordered" evidence="12">
    <location>
        <begin position="440"/>
        <end position="461"/>
    </location>
</feature>
<feature type="binding site" evidence="11">
    <location>
        <begin position="644"/>
        <end position="650"/>
    </location>
    <ligand>
        <name>acetyl-CoA</name>
        <dbReference type="ChEBI" id="CHEBI:57288"/>
    </ligand>
</feature>
<dbReference type="FunFam" id="3.40.50.11040:FF:000002">
    <property type="entry name" value="RNA cytidine acetyltransferase"/>
    <property type="match status" value="1"/>
</dbReference>
<evidence type="ECO:0000256" key="1">
    <source>
        <dbReference type="ARBA" id="ARBA00004604"/>
    </source>
</evidence>
<evidence type="ECO:0000256" key="11">
    <source>
        <dbReference type="HAMAP-Rule" id="MF_03211"/>
    </source>
</evidence>
<feature type="compositionally biased region" description="Basic residues" evidence="12">
    <location>
        <begin position="1053"/>
        <end position="1064"/>
    </location>
</feature>
<evidence type="ECO:0000313" key="18">
    <source>
        <dbReference type="Proteomes" id="UP001303889"/>
    </source>
</evidence>
<comment type="subunit">
    <text evidence="11">Interacts with TAN1.</text>
</comment>
<dbReference type="EMBL" id="MU855770">
    <property type="protein sequence ID" value="KAK3899550.1"/>
    <property type="molecule type" value="Genomic_DNA"/>
</dbReference>
<organism evidence="17 18">
    <name type="scientific">Staphylotrichum tortipilum</name>
    <dbReference type="NCBI Taxonomy" id="2831512"/>
    <lineage>
        <taxon>Eukaryota</taxon>
        <taxon>Fungi</taxon>
        <taxon>Dikarya</taxon>
        <taxon>Ascomycota</taxon>
        <taxon>Pezizomycotina</taxon>
        <taxon>Sordariomycetes</taxon>
        <taxon>Sordariomycetidae</taxon>
        <taxon>Sordariales</taxon>
        <taxon>Chaetomiaceae</taxon>
        <taxon>Staphylotrichum</taxon>
    </lineage>
</organism>
<evidence type="ECO:0000256" key="7">
    <source>
        <dbReference type="ARBA" id="ARBA00023242"/>
    </source>
</evidence>
<dbReference type="GO" id="GO:0030686">
    <property type="term" value="C:90S preribosome"/>
    <property type="evidence" value="ECO:0007669"/>
    <property type="project" value="TreeGrafter"/>
</dbReference>
<dbReference type="EC" id="2.3.1.-" evidence="11"/>
<dbReference type="GO" id="GO:0005730">
    <property type="term" value="C:nucleolus"/>
    <property type="evidence" value="ECO:0007669"/>
    <property type="project" value="UniProtKB-SubCell"/>
</dbReference>
<dbReference type="Pfam" id="PF13725">
    <property type="entry name" value="tRNA_bind_2"/>
    <property type="match status" value="1"/>
</dbReference>
<evidence type="ECO:0000259" key="15">
    <source>
        <dbReference type="Pfam" id="PF13718"/>
    </source>
</evidence>
<evidence type="ECO:0000256" key="9">
    <source>
        <dbReference type="ARBA" id="ARBA00052133"/>
    </source>
</evidence>
<reference evidence="17" key="1">
    <citation type="journal article" date="2023" name="Mol. Phylogenet. Evol.">
        <title>Genome-scale phylogeny and comparative genomics of the fungal order Sordariales.</title>
        <authorList>
            <person name="Hensen N."/>
            <person name="Bonometti L."/>
            <person name="Westerberg I."/>
            <person name="Brannstrom I.O."/>
            <person name="Guillou S."/>
            <person name="Cros-Aarteil S."/>
            <person name="Calhoun S."/>
            <person name="Haridas S."/>
            <person name="Kuo A."/>
            <person name="Mondo S."/>
            <person name="Pangilinan J."/>
            <person name="Riley R."/>
            <person name="LaButti K."/>
            <person name="Andreopoulos B."/>
            <person name="Lipzen A."/>
            <person name="Chen C."/>
            <person name="Yan M."/>
            <person name="Daum C."/>
            <person name="Ng V."/>
            <person name="Clum A."/>
            <person name="Steindorff A."/>
            <person name="Ohm R.A."/>
            <person name="Martin F."/>
            <person name="Silar P."/>
            <person name="Natvig D.O."/>
            <person name="Lalanne C."/>
            <person name="Gautier V."/>
            <person name="Ament-Velasquez S.L."/>
            <person name="Kruys A."/>
            <person name="Hutchinson M.I."/>
            <person name="Powell A.J."/>
            <person name="Barry K."/>
            <person name="Miller A.N."/>
            <person name="Grigoriev I.V."/>
            <person name="Debuchy R."/>
            <person name="Gladieux P."/>
            <person name="Hiltunen Thoren M."/>
            <person name="Johannesson H."/>
        </authorList>
    </citation>
    <scope>NUCLEOTIDE SEQUENCE</scope>
    <source>
        <strain evidence="17">CBS 103.79</strain>
    </source>
</reference>
<feature type="binding site" evidence="11">
    <location>
        <position position="478"/>
    </location>
    <ligand>
        <name>ATP</name>
        <dbReference type="ChEBI" id="CHEBI:30616"/>
    </ligand>
</feature>
<dbReference type="Proteomes" id="UP001303889">
    <property type="component" value="Unassembled WGS sequence"/>
</dbReference>
<dbReference type="Gene3D" id="3.40.50.300">
    <property type="entry name" value="P-loop containing nucleotide triphosphate hydrolases"/>
    <property type="match status" value="1"/>
</dbReference>
<dbReference type="Gene3D" id="3.40.630.30">
    <property type="match status" value="1"/>
</dbReference>
<feature type="binding site" evidence="11">
    <location>
        <position position="738"/>
    </location>
    <ligand>
        <name>acetyl-CoA</name>
        <dbReference type="ChEBI" id="CHEBI:57288"/>
    </ligand>
</feature>
<feature type="domain" description="Possible tRNA binding" evidence="16">
    <location>
        <begin position="773"/>
        <end position="1012"/>
    </location>
</feature>
<dbReference type="PANTHER" id="PTHR10925">
    <property type="entry name" value="N-ACETYLTRANSFERASE 10"/>
    <property type="match status" value="1"/>
</dbReference>
<protein>
    <recommendedName>
        <fullName evidence="10 11">RNA cytidine acetyltransferase</fullName>
        <ecNumber evidence="11">2.3.1.-</ecNumber>
    </recommendedName>
    <alternativeName>
        <fullName evidence="11">18S rRNA cytosine acetyltransferase</fullName>
    </alternativeName>
</protein>
<dbReference type="GO" id="GO:0051391">
    <property type="term" value="P:tRNA acetylation"/>
    <property type="evidence" value="ECO:0007669"/>
    <property type="project" value="UniProtKB-UniRule"/>
</dbReference>
<comment type="caution">
    <text evidence="17">The sequence shown here is derived from an EMBL/GenBank/DDBJ whole genome shotgun (WGS) entry which is preliminary data.</text>
</comment>
<keyword evidence="18" id="KW-1185">Reference proteome</keyword>
<evidence type="ECO:0000256" key="5">
    <source>
        <dbReference type="ARBA" id="ARBA00022741"/>
    </source>
</evidence>
<comment type="catalytic activity">
    <reaction evidence="9 11">
        <text>a cytidine in 18S rRNA + acetyl-CoA + ATP + H2O = an N(4)-acetylcytidine in 18S rRNA + ADP + phosphate + CoA + H(+)</text>
        <dbReference type="Rhea" id="RHEA:51424"/>
        <dbReference type="Rhea" id="RHEA-COMP:13575"/>
        <dbReference type="Rhea" id="RHEA-COMP:13576"/>
        <dbReference type="ChEBI" id="CHEBI:15377"/>
        <dbReference type="ChEBI" id="CHEBI:15378"/>
        <dbReference type="ChEBI" id="CHEBI:30616"/>
        <dbReference type="ChEBI" id="CHEBI:43474"/>
        <dbReference type="ChEBI" id="CHEBI:57287"/>
        <dbReference type="ChEBI" id="CHEBI:57288"/>
        <dbReference type="ChEBI" id="CHEBI:74900"/>
        <dbReference type="ChEBI" id="CHEBI:82748"/>
        <dbReference type="ChEBI" id="CHEBI:456216"/>
    </reaction>
</comment>
<sequence>MTTQKTVDSRIPTLIRNGLQEKKRSFFVVVGDRSKDAIVHLYYIMSSMDVRQNKSVLWAYKNKLLGFTSHRKKRENKIKKEIKRGTREANSEDPFELFISLHDIRYVYYKETDKILGNTYGMCILQDFEAMTPNILARTIETVEGGGLVVLLVKGMNSLKQLYTLSMDVHSRYRTEAHDDVVARFNERFILSLGSCESCLVIDDELNVLPISGGKGVKQLPPPDEDEPKSAATQELEKIKDSLQDTQPIGSLVKLARTTDQAKALLTFVDAIAEKTLRNTVTLTAARGRGKSAAMGVAIAAAVAYGYSNIFITSPSPENLKTLFEFVFKGFDALDYKDHADYSIIQSTNPDFNKAIVRVNIHRNHRQTIQYIRPQDSHVLGQAELVVIDEAAAIPLPLVKKLMGPYLVFMASTISGYEGTGRSLSLKLIKQLREQSRAGANTNSGAIEVDRSSGKATKETSAVGGRSLKEITLSEPIRYAQGDKVEKWLNTLLCLDATLPKSKISTQGCPDPSQCELLHVNRDTLFSFHPVSEKFLQQMVALYVASHYKNSPNDLQLMSDAPAHELFVLTGPIVEGRLPEPLCVIQVSLEGKISKQSILNSLSRGQQPAGDLIPWLVSQQFQDDEFASLSGARVVRIATNPEYMSMGYGTKALQLMVEYYEGKFADLSEDGASGVQQRIPRVTDAELANASLFDDIKVREMNELPPLFAKLAERRPEKLDYVGVSYGLTQPLHKFWKRASFAPVYLRQTANDLTGEHTCVMIRPLQDGSDSSWLGAFANDFHRRFLSLLSYRFRDFPSILALTIEESANKGAQLDPSTRPVEINKADMDGLLTPFDHKRLESYANGLLDYHVVLDLMPTVAQLYFAGRLGSSTKLSGLQQAILLAVGLQRKEFETVAEEMSMPSSQLLAIFIKIMRKISSHLGSLVTGAIAAELPDANKLVGVSLEAASGMHDDEVVDTKFVALETSLEAELEEGGDEALSELRAKQRELIDSLPLDQYEVEGEDAVWEDAEKRVRQAAKSGKSNPLVSVKTKTKRKAEETEGREERGEKGHGKAKKAKREKRR</sequence>
<evidence type="ECO:0000256" key="4">
    <source>
        <dbReference type="ARBA" id="ARBA00022694"/>
    </source>
</evidence>
<feature type="region of interest" description="Disordered" evidence="12">
    <location>
        <begin position="1016"/>
        <end position="1064"/>
    </location>
</feature>
<dbReference type="InterPro" id="IPR007807">
    <property type="entry name" value="TcmA/NAT10_helicase"/>
</dbReference>
<keyword evidence="6 11" id="KW-0067">ATP-binding</keyword>
<dbReference type="GO" id="GO:0000049">
    <property type="term" value="F:tRNA binding"/>
    <property type="evidence" value="ECO:0007669"/>
    <property type="project" value="TreeGrafter"/>
</dbReference>
<evidence type="ECO:0000256" key="2">
    <source>
        <dbReference type="ARBA" id="ARBA00022552"/>
    </source>
</evidence>
<keyword evidence="7 11" id="KW-0539">Nucleus</keyword>
<keyword evidence="5 11" id="KW-0547">Nucleotide-binding</keyword>
<evidence type="ECO:0000256" key="12">
    <source>
        <dbReference type="SAM" id="MobiDB-lite"/>
    </source>
</evidence>
<feature type="binding site" evidence="11">
    <location>
        <begin position="637"/>
        <end position="639"/>
    </location>
    <ligand>
        <name>acetyl-CoA</name>
        <dbReference type="ChEBI" id="CHEBI:57288"/>
    </ligand>
</feature>
<proteinExistence type="inferred from homology"/>
<dbReference type="Pfam" id="PF08351">
    <property type="entry name" value="TmcA_N"/>
    <property type="match status" value="1"/>
</dbReference>
<dbReference type="Gene3D" id="3.40.50.11040">
    <property type="match status" value="1"/>
</dbReference>
<evidence type="ECO:0000256" key="10">
    <source>
        <dbReference type="ARBA" id="ARBA00068357"/>
    </source>
</evidence>
<keyword evidence="8 11" id="KW-0012">Acyltransferase</keyword>
<accession>A0AAN6MEY5</accession>
<feature type="compositionally biased region" description="Basic and acidic residues" evidence="12">
    <location>
        <begin position="1037"/>
        <end position="1052"/>
    </location>
</feature>
<dbReference type="PANTHER" id="PTHR10925:SF5">
    <property type="entry name" value="RNA CYTIDINE ACETYLTRANSFERASE"/>
    <property type="match status" value="1"/>
</dbReference>
<feature type="domain" description="N-acetyltransferase" evidence="15">
    <location>
        <begin position="538"/>
        <end position="766"/>
    </location>
</feature>
<dbReference type="HAMAP" id="MF_03211">
    <property type="entry name" value="RNA_acetyltr_Nat10"/>
    <property type="match status" value="1"/>
</dbReference>
<dbReference type="InterPro" id="IPR000182">
    <property type="entry name" value="GNAT_dom"/>
</dbReference>
<evidence type="ECO:0000259" key="14">
    <source>
        <dbReference type="Pfam" id="PF08351"/>
    </source>
</evidence>
<comment type="catalytic activity">
    <reaction evidence="11">
        <text>a cytidine in tRNA + acetyl-CoA + ATP + H2O = an N(4)-acetylcytidine in tRNA + ADP + phosphate + CoA + H(+)</text>
        <dbReference type="Rhea" id="RHEA:53876"/>
        <dbReference type="Rhea" id="RHEA-COMP:13670"/>
        <dbReference type="Rhea" id="RHEA-COMP:13671"/>
        <dbReference type="ChEBI" id="CHEBI:15377"/>
        <dbReference type="ChEBI" id="CHEBI:15378"/>
        <dbReference type="ChEBI" id="CHEBI:30616"/>
        <dbReference type="ChEBI" id="CHEBI:43474"/>
        <dbReference type="ChEBI" id="CHEBI:57287"/>
        <dbReference type="ChEBI" id="CHEBI:57288"/>
        <dbReference type="ChEBI" id="CHEBI:74900"/>
        <dbReference type="ChEBI" id="CHEBI:82748"/>
        <dbReference type="ChEBI" id="CHEBI:456216"/>
    </reaction>
</comment>
<keyword evidence="4 11" id="KW-0819">tRNA processing</keyword>
<keyword evidence="3 11" id="KW-0808">Transferase</keyword>
<evidence type="ECO:0000313" key="17">
    <source>
        <dbReference type="EMBL" id="KAK3899550.1"/>
    </source>
</evidence>
<feature type="compositionally biased region" description="Basic and acidic residues" evidence="12">
    <location>
        <begin position="448"/>
        <end position="458"/>
    </location>
</feature>
<evidence type="ECO:0000259" key="16">
    <source>
        <dbReference type="Pfam" id="PF13725"/>
    </source>
</evidence>
<dbReference type="FunFam" id="3.40.50.300:FF:002218">
    <property type="entry name" value="tRNA(Met) cytidine acetyltransferase TmcA"/>
    <property type="match status" value="1"/>
</dbReference>
<dbReference type="InterPro" id="IPR027992">
    <property type="entry name" value="tRNA_bind_dom"/>
</dbReference>
<evidence type="ECO:0000256" key="6">
    <source>
        <dbReference type="ARBA" id="ARBA00022840"/>
    </source>
</evidence>
<keyword evidence="2 11" id="KW-0698">rRNA processing</keyword>
<feature type="binding site" evidence="11">
    <location>
        <begin position="288"/>
        <end position="297"/>
    </location>
    <ligand>
        <name>ATP</name>
        <dbReference type="ChEBI" id="CHEBI:30616"/>
    </ligand>
</feature>
<evidence type="ECO:0000256" key="8">
    <source>
        <dbReference type="ARBA" id="ARBA00023315"/>
    </source>
</evidence>
<comment type="subcellular location">
    <subcellularLocation>
        <location evidence="1 11">Nucleus</location>
        <location evidence="1 11">Nucleolus</location>
    </subcellularLocation>
</comment>
<dbReference type="GO" id="GO:1990883">
    <property type="term" value="F:18S rRNA cytidine N-acetyltransferase activity"/>
    <property type="evidence" value="ECO:0007669"/>
    <property type="project" value="TreeGrafter"/>
</dbReference>
<feature type="domain" description="TmcA/NAT10 N-terminal" evidence="14">
    <location>
        <begin position="10"/>
        <end position="203"/>
    </location>
</feature>
<evidence type="ECO:0000259" key="13">
    <source>
        <dbReference type="Pfam" id="PF05127"/>
    </source>
</evidence>
<dbReference type="InterPro" id="IPR033688">
    <property type="entry name" value="NAT10"/>
</dbReference>
<dbReference type="Pfam" id="PF13718">
    <property type="entry name" value="GNAT_acetyltr_2"/>
    <property type="match status" value="1"/>
</dbReference>
<dbReference type="GO" id="GO:1904812">
    <property type="term" value="P:rRNA acetylation involved in maturation of SSU-rRNA"/>
    <property type="evidence" value="ECO:0007669"/>
    <property type="project" value="InterPro"/>
</dbReference>
<comment type="function">
    <text evidence="11">RNA cytidine acetyltransferase with specificity toward both 18S rRNA and tRNAs. Catalyzes the formation of N(4)-acetylcytidine (ac4C) in 18S rRNA. Required for early nucleolar cleavages of precursor rRNA at sites A0, A1 and A2 during 18S rRNA synthesis. Catalyzes the formation of ac4C in serine and leucine tRNAs. Requires the tRNA-binding adapter protein TAN1 for full tRNA acetyltransferase activity but not for 18S rRNA acetylation.</text>
</comment>
<dbReference type="AlphaFoldDB" id="A0AAN6MEY5"/>
<name>A0AAN6MEY5_9PEZI</name>
<comment type="similarity">
    <text evidence="11">Belongs to the RNA cytidine acetyltransferase family. NAT10 subfamily.</text>
</comment>
<evidence type="ECO:0000256" key="3">
    <source>
        <dbReference type="ARBA" id="ARBA00022679"/>
    </source>
</evidence>